<evidence type="ECO:0000256" key="4">
    <source>
        <dbReference type="ARBA" id="ARBA00022777"/>
    </source>
</evidence>
<keyword evidence="2" id="KW-0808">Transferase</keyword>
<keyword evidence="4 9" id="KW-0418">Kinase</keyword>
<dbReference type="SMART" id="SM00220">
    <property type="entry name" value="S_TKc"/>
    <property type="match status" value="1"/>
</dbReference>
<dbReference type="EMBL" id="JAYJLD010000031">
    <property type="protein sequence ID" value="MEB3103273.1"/>
    <property type="molecule type" value="Genomic_DNA"/>
</dbReference>
<keyword evidence="7" id="KW-1133">Transmembrane helix</keyword>
<keyword evidence="3 6" id="KW-0547">Nucleotide-binding</keyword>
<feature type="transmembrane region" description="Helical" evidence="7">
    <location>
        <begin position="283"/>
        <end position="303"/>
    </location>
</feature>
<feature type="binding site" evidence="6">
    <location>
        <position position="53"/>
    </location>
    <ligand>
        <name>ATP</name>
        <dbReference type="ChEBI" id="CHEBI:30616"/>
    </ligand>
</feature>
<evidence type="ECO:0000256" key="1">
    <source>
        <dbReference type="ARBA" id="ARBA00022527"/>
    </source>
</evidence>
<dbReference type="GO" id="GO:0004674">
    <property type="term" value="F:protein serine/threonine kinase activity"/>
    <property type="evidence" value="ECO:0007669"/>
    <property type="project" value="UniProtKB-KW"/>
</dbReference>
<organism evidence="9 10">
    <name type="scientific">Ferviditalea candida</name>
    <dbReference type="NCBI Taxonomy" id="3108399"/>
    <lineage>
        <taxon>Bacteria</taxon>
        <taxon>Bacillati</taxon>
        <taxon>Bacillota</taxon>
        <taxon>Bacilli</taxon>
        <taxon>Bacillales</taxon>
        <taxon>Paenibacillaceae</taxon>
        <taxon>Ferviditalea</taxon>
    </lineage>
</organism>
<keyword evidence="5 6" id="KW-0067">ATP-binding</keyword>
<dbReference type="PANTHER" id="PTHR24351">
    <property type="entry name" value="RIBOSOMAL PROTEIN S6 KINASE"/>
    <property type="match status" value="1"/>
</dbReference>
<dbReference type="InterPro" id="IPR000719">
    <property type="entry name" value="Prot_kinase_dom"/>
</dbReference>
<dbReference type="Proteomes" id="UP001310386">
    <property type="component" value="Unassembled WGS sequence"/>
</dbReference>
<dbReference type="Pfam" id="PF00069">
    <property type="entry name" value="Pkinase"/>
    <property type="match status" value="1"/>
</dbReference>
<evidence type="ECO:0000259" key="8">
    <source>
        <dbReference type="PROSITE" id="PS50011"/>
    </source>
</evidence>
<feature type="domain" description="Protein kinase" evidence="8">
    <location>
        <begin position="24"/>
        <end position="284"/>
    </location>
</feature>
<keyword evidence="10" id="KW-1185">Reference proteome</keyword>
<dbReference type="InterPro" id="IPR011009">
    <property type="entry name" value="Kinase-like_dom_sf"/>
</dbReference>
<protein>
    <submittedName>
        <fullName evidence="9">Serine/threonine protein kinase</fullName>
    </submittedName>
</protein>
<keyword evidence="7" id="KW-0812">Transmembrane</keyword>
<accession>A0ABU5ZL79</accession>
<comment type="caution">
    <text evidence="9">The sequence shown here is derived from an EMBL/GenBank/DDBJ whole genome shotgun (WGS) entry which is preliminary data.</text>
</comment>
<evidence type="ECO:0000256" key="6">
    <source>
        <dbReference type="PROSITE-ProRule" id="PRU10141"/>
    </source>
</evidence>
<proteinExistence type="predicted"/>
<dbReference type="PROSITE" id="PS50011">
    <property type="entry name" value="PROTEIN_KINASE_DOM"/>
    <property type="match status" value="1"/>
</dbReference>
<evidence type="ECO:0000313" key="10">
    <source>
        <dbReference type="Proteomes" id="UP001310386"/>
    </source>
</evidence>
<gene>
    <name evidence="9" type="ORF">VF724_16680</name>
</gene>
<dbReference type="SUPFAM" id="SSF56112">
    <property type="entry name" value="Protein kinase-like (PK-like)"/>
    <property type="match status" value="1"/>
</dbReference>
<keyword evidence="7" id="KW-0472">Membrane</keyword>
<dbReference type="Gene3D" id="1.10.510.10">
    <property type="entry name" value="Transferase(Phosphotransferase) domain 1"/>
    <property type="match status" value="1"/>
</dbReference>
<evidence type="ECO:0000256" key="7">
    <source>
        <dbReference type="SAM" id="Phobius"/>
    </source>
</evidence>
<evidence type="ECO:0000256" key="3">
    <source>
        <dbReference type="ARBA" id="ARBA00022741"/>
    </source>
</evidence>
<name>A0ABU5ZL79_9BACL</name>
<sequence>MTISYESAFAAGAIITGKWHGRNYRILRILGEGANGKVFLASAGAGKNLCAVKIGYDPLDLQSEINVLKSLSRSDRRNDFFLDADDFAYKGQTYPFYVMKFIQGIRFDEFLQTYGQDWLYITAYRLLSKLNRLHRQGWIFGDLKNENVLVAGYGHIELIDYGGVTQTGRSIKQFTEFYDRGFWNAGLRTAEEGYDLFSFALLILQLADDRKQLERLRAQLPQNRSAEDLLEVARSSPACAPVFPFLAKALQGRYVSSDEALEEWRELTLKAGAKCALRPRMPWLKGFFIASLILFISTLVFLLQQG</sequence>
<evidence type="ECO:0000256" key="2">
    <source>
        <dbReference type="ARBA" id="ARBA00022679"/>
    </source>
</evidence>
<dbReference type="PROSITE" id="PS00107">
    <property type="entry name" value="PROTEIN_KINASE_ATP"/>
    <property type="match status" value="1"/>
</dbReference>
<dbReference type="InterPro" id="IPR017441">
    <property type="entry name" value="Protein_kinase_ATP_BS"/>
</dbReference>
<reference evidence="9" key="1">
    <citation type="submission" date="2023-12" db="EMBL/GenBank/DDBJ databases">
        <title>Fervidustalea candida gen. nov., sp. nov., a novel member of the family Paenibacillaceae isolated from a geothermal area.</title>
        <authorList>
            <person name="Li W.-J."/>
            <person name="Jiao J.-Y."/>
            <person name="Chen Y."/>
        </authorList>
    </citation>
    <scope>NUCLEOTIDE SEQUENCE</scope>
    <source>
        <strain evidence="9">SYSU GA230002</strain>
    </source>
</reference>
<evidence type="ECO:0000313" key="9">
    <source>
        <dbReference type="EMBL" id="MEB3103273.1"/>
    </source>
</evidence>
<evidence type="ECO:0000256" key="5">
    <source>
        <dbReference type="ARBA" id="ARBA00022840"/>
    </source>
</evidence>
<keyword evidence="1 9" id="KW-0723">Serine/threonine-protein kinase</keyword>
<dbReference type="RefSeq" id="WP_371755401.1">
    <property type="nucleotide sequence ID" value="NZ_JAYJLD010000031.1"/>
</dbReference>